<organism evidence="3 4">
    <name type="scientific">Prosthecobacter fluviatilis</name>
    <dbReference type="NCBI Taxonomy" id="445931"/>
    <lineage>
        <taxon>Bacteria</taxon>
        <taxon>Pseudomonadati</taxon>
        <taxon>Verrucomicrobiota</taxon>
        <taxon>Verrucomicrobiia</taxon>
        <taxon>Verrucomicrobiales</taxon>
        <taxon>Verrucomicrobiaceae</taxon>
        <taxon>Prosthecobacter</taxon>
    </lineage>
</organism>
<dbReference type="PANTHER" id="PTHR34512">
    <property type="entry name" value="CELL SURFACE PROTEIN"/>
    <property type="match status" value="1"/>
</dbReference>
<dbReference type="EMBL" id="JBHSMQ010000011">
    <property type="protein sequence ID" value="MFC5457647.1"/>
    <property type="molecule type" value="Genomic_DNA"/>
</dbReference>
<reference evidence="4" key="1">
    <citation type="journal article" date="2019" name="Int. J. Syst. Evol. Microbiol.">
        <title>The Global Catalogue of Microorganisms (GCM) 10K type strain sequencing project: providing services to taxonomists for standard genome sequencing and annotation.</title>
        <authorList>
            <consortium name="The Broad Institute Genomics Platform"/>
            <consortium name="The Broad Institute Genome Sequencing Center for Infectious Disease"/>
            <person name="Wu L."/>
            <person name="Ma J."/>
        </authorList>
    </citation>
    <scope>NUCLEOTIDE SEQUENCE [LARGE SCALE GENOMIC DNA]</scope>
    <source>
        <strain evidence="4">CGMCC 4.1469</strain>
    </source>
</reference>
<dbReference type="SUPFAM" id="SSF50998">
    <property type="entry name" value="Quinoprotein alcohol dehydrogenase-like"/>
    <property type="match status" value="2"/>
</dbReference>
<gene>
    <name evidence="3" type="ORF">ACFQDI_22455</name>
</gene>
<dbReference type="InterPro" id="IPR018247">
    <property type="entry name" value="EF_Hand_1_Ca_BS"/>
</dbReference>
<dbReference type="PANTHER" id="PTHR34512:SF30">
    <property type="entry name" value="OUTER MEMBRANE PROTEIN ASSEMBLY FACTOR BAMB"/>
    <property type="match status" value="1"/>
</dbReference>
<keyword evidence="1" id="KW-0732">Signal</keyword>
<accession>A0ABW0KXP2</accession>
<dbReference type="Gene3D" id="2.130.10.10">
    <property type="entry name" value="YVTN repeat-like/Quinoprotein amine dehydrogenase"/>
    <property type="match status" value="2"/>
</dbReference>
<keyword evidence="4" id="KW-1185">Reference proteome</keyword>
<dbReference type="InterPro" id="IPR011992">
    <property type="entry name" value="EF-hand-dom_pair"/>
</dbReference>
<dbReference type="RefSeq" id="WP_377171186.1">
    <property type="nucleotide sequence ID" value="NZ_JBHSMQ010000011.1"/>
</dbReference>
<dbReference type="InterPro" id="IPR011047">
    <property type="entry name" value="Quinoprotein_ADH-like_sf"/>
</dbReference>
<feature type="domain" description="EF-hand" evidence="2">
    <location>
        <begin position="293"/>
        <end position="328"/>
    </location>
</feature>
<evidence type="ECO:0000313" key="3">
    <source>
        <dbReference type="EMBL" id="MFC5457647.1"/>
    </source>
</evidence>
<dbReference type="PROSITE" id="PS00018">
    <property type="entry name" value="EF_HAND_1"/>
    <property type="match status" value="1"/>
</dbReference>
<dbReference type="SMART" id="SM00564">
    <property type="entry name" value="PQQ"/>
    <property type="match status" value="5"/>
</dbReference>
<dbReference type="Pfam" id="PF13360">
    <property type="entry name" value="PQQ_2"/>
    <property type="match status" value="2"/>
</dbReference>
<dbReference type="PROSITE" id="PS50222">
    <property type="entry name" value="EF_HAND_2"/>
    <property type="match status" value="1"/>
</dbReference>
<sequence>MHRLILLAALLLSITLHAEDWPQFRGTNGTGISASPNLPSDFSAEKNIAWKAKIGDGIGSPIIKNGRVFTTAMLGDQKLGVFSFDAATGKQLWRTDFDTGTLPRITPPNSHASSTPATDGQRVYVYFSTIGLLAFDFATGQEVWRHSMTRPAYLMDWGAASSPIVYKDTVIFCQDDDLAPFVLAVDSKTGKEKWKTPRKDMLAGYALPVLCEVNGRTDLVIAGSGKLKGYDPASGQELWTCNTLLRTIMTSPVVHDGVIYIAVQSYGDSTRTLKHALLEWLDTNQDKILSREETPKEFHERFDTSDKNKNGLIDPEEIDTAFQSPDNMAAGGNIIQAIKGGGSGDVTKTHVLWNIDPKTPSNLSSPLFFNDRIYVVKSGGMSSCYDAKNGKTLWDRSRLGNFGDYFASPIAAAGKVYIAAKNGFIVELEDAPQLKVLAKHDMGEEIIATPAIADGRLFVRTRESLLCVSATASAPALAVAGQGTTPSDTIELITAQPPHGSRVWNGYTGNAMGQESWTQDELEQLLQRLQKLKYTTIAIPAKVAPFTPIRVDGDTGGRKAFHGASVFQNPDVAAITARFREHAGKLGFEITTAEPVAASVLPKNDFASEKALSDFVTPMCGEGVAERMWLGFQAIDKAAQLIAKNDPALGIPAPDMLLRHLHSKKALPEWLTEAKAFYATAMNEMYRANTRAREGSRTFTLYNAKRLEFTFHYISAIESLYKSHDAATRAESLEAAMDSIYNALNSWSDVARDSSDRGAIALLNEYGYRPLVKVVKARQ</sequence>
<dbReference type="InterPro" id="IPR002372">
    <property type="entry name" value="PQQ_rpt_dom"/>
</dbReference>
<protein>
    <submittedName>
        <fullName evidence="3">PQQ-binding-like beta-propeller repeat protein</fullName>
    </submittedName>
</protein>
<dbReference type="SUPFAM" id="SSF47473">
    <property type="entry name" value="EF-hand"/>
    <property type="match status" value="1"/>
</dbReference>
<proteinExistence type="predicted"/>
<comment type="caution">
    <text evidence="3">The sequence shown here is derived from an EMBL/GenBank/DDBJ whole genome shotgun (WGS) entry which is preliminary data.</text>
</comment>
<dbReference type="InterPro" id="IPR018391">
    <property type="entry name" value="PQQ_b-propeller_rpt"/>
</dbReference>
<dbReference type="Proteomes" id="UP001596052">
    <property type="component" value="Unassembled WGS sequence"/>
</dbReference>
<evidence type="ECO:0000256" key="1">
    <source>
        <dbReference type="SAM" id="SignalP"/>
    </source>
</evidence>
<evidence type="ECO:0000313" key="4">
    <source>
        <dbReference type="Proteomes" id="UP001596052"/>
    </source>
</evidence>
<name>A0ABW0KXP2_9BACT</name>
<evidence type="ECO:0000259" key="2">
    <source>
        <dbReference type="PROSITE" id="PS50222"/>
    </source>
</evidence>
<feature type="chain" id="PRO_5045456903" evidence="1">
    <location>
        <begin position="19"/>
        <end position="779"/>
    </location>
</feature>
<dbReference type="InterPro" id="IPR002048">
    <property type="entry name" value="EF_hand_dom"/>
</dbReference>
<dbReference type="InterPro" id="IPR015943">
    <property type="entry name" value="WD40/YVTN_repeat-like_dom_sf"/>
</dbReference>
<feature type="signal peptide" evidence="1">
    <location>
        <begin position="1"/>
        <end position="18"/>
    </location>
</feature>